<gene>
    <name evidence="17" type="ORF">NQ315_003110</name>
</gene>
<evidence type="ECO:0000256" key="7">
    <source>
        <dbReference type="ARBA" id="ARBA00022833"/>
    </source>
</evidence>
<protein>
    <recommendedName>
        <fullName evidence="11">Aminopeptidase</fullName>
        <ecNumber evidence="11">3.4.11.-</ecNumber>
    </recommendedName>
</protein>
<dbReference type="GO" id="GO:0043171">
    <property type="term" value="P:peptide catabolic process"/>
    <property type="evidence" value="ECO:0007669"/>
    <property type="project" value="TreeGrafter"/>
</dbReference>
<dbReference type="SUPFAM" id="SSF55486">
    <property type="entry name" value="Metalloproteases ('zincins'), catalytic domain"/>
    <property type="match status" value="1"/>
</dbReference>
<evidence type="ECO:0000256" key="5">
    <source>
        <dbReference type="ARBA" id="ARBA00022723"/>
    </source>
</evidence>
<dbReference type="InterPro" id="IPR027268">
    <property type="entry name" value="Peptidase_M4/M1_CTD_sf"/>
</dbReference>
<dbReference type="GO" id="GO:0005615">
    <property type="term" value="C:extracellular space"/>
    <property type="evidence" value="ECO:0007669"/>
    <property type="project" value="TreeGrafter"/>
</dbReference>
<dbReference type="AlphaFoldDB" id="A0AAV8W592"/>
<dbReference type="Pfam" id="PF17900">
    <property type="entry name" value="Peptidase_M1_N"/>
    <property type="match status" value="1"/>
</dbReference>
<dbReference type="InterPro" id="IPR045357">
    <property type="entry name" value="Aminopeptidase_N-like_N"/>
</dbReference>
<keyword evidence="9" id="KW-0449">Lipoprotein</keyword>
<dbReference type="PRINTS" id="PR00756">
    <property type="entry name" value="ALADIPTASE"/>
</dbReference>
<evidence type="ECO:0000256" key="12">
    <source>
        <dbReference type="SAM" id="MobiDB-lite"/>
    </source>
</evidence>
<dbReference type="Gene3D" id="1.25.50.20">
    <property type="match status" value="1"/>
</dbReference>
<keyword evidence="13" id="KW-0732">Signal</keyword>
<reference evidence="17 18" key="1">
    <citation type="journal article" date="2023" name="Insect Mol. Biol.">
        <title>Genome sequencing provides insights into the evolution of gene families encoding plant cell wall-degrading enzymes in longhorned beetles.</title>
        <authorList>
            <person name="Shin N.R."/>
            <person name="Okamura Y."/>
            <person name="Kirsch R."/>
            <person name="Pauchet Y."/>
        </authorList>
    </citation>
    <scope>NUCLEOTIDE SEQUENCE [LARGE SCALE GENOMIC DNA]</scope>
    <source>
        <strain evidence="17">EAD_L_NR</strain>
    </source>
</reference>
<feature type="signal peptide" evidence="13">
    <location>
        <begin position="1"/>
        <end position="21"/>
    </location>
</feature>
<keyword evidence="3" id="KW-0472">Membrane</keyword>
<feature type="chain" id="PRO_5043406779" description="Aminopeptidase" evidence="13">
    <location>
        <begin position="22"/>
        <end position="957"/>
    </location>
</feature>
<dbReference type="InterPro" id="IPR042097">
    <property type="entry name" value="Aminopeptidase_N-like_N_sf"/>
</dbReference>
<dbReference type="Gene3D" id="2.60.40.1910">
    <property type="match status" value="1"/>
</dbReference>
<evidence type="ECO:0000256" key="3">
    <source>
        <dbReference type="ARBA" id="ARBA00022622"/>
    </source>
</evidence>
<feature type="domain" description="Peptidase M1 membrane alanine aminopeptidase" evidence="14">
    <location>
        <begin position="267"/>
        <end position="471"/>
    </location>
</feature>
<evidence type="ECO:0000256" key="9">
    <source>
        <dbReference type="ARBA" id="ARBA00023288"/>
    </source>
</evidence>
<keyword evidence="11" id="KW-0031">Aminopeptidase</keyword>
<evidence type="ECO:0000256" key="6">
    <source>
        <dbReference type="ARBA" id="ARBA00022801"/>
    </source>
</evidence>
<comment type="caution">
    <text evidence="17">The sequence shown here is derived from an EMBL/GenBank/DDBJ whole genome shotgun (WGS) entry which is preliminary data.</text>
</comment>
<feature type="domain" description="Aminopeptidase N-like N-terminal" evidence="16">
    <location>
        <begin position="31"/>
        <end position="223"/>
    </location>
</feature>
<dbReference type="Proteomes" id="UP001159042">
    <property type="component" value="Unassembled WGS sequence"/>
</dbReference>
<comment type="cofactor">
    <cofactor evidence="10 11">
        <name>Zn(2+)</name>
        <dbReference type="ChEBI" id="CHEBI:29105"/>
    </cofactor>
    <text evidence="10 11">Binds 1 zinc ion per subunit.</text>
</comment>
<evidence type="ECO:0000259" key="14">
    <source>
        <dbReference type="Pfam" id="PF01433"/>
    </source>
</evidence>
<evidence type="ECO:0000256" key="8">
    <source>
        <dbReference type="ARBA" id="ARBA00023049"/>
    </source>
</evidence>
<dbReference type="GO" id="GO:0005886">
    <property type="term" value="C:plasma membrane"/>
    <property type="evidence" value="ECO:0007669"/>
    <property type="project" value="UniProtKB-SubCell"/>
</dbReference>
<dbReference type="EC" id="3.4.11.-" evidence="11"/>
<dbReference type="InterPro" id="IPR001930">
    <property type="entry name" value="Peptidase_M1"/>
</dbReference>
<dbReference type="GO" id="GO:0005737">
    <property type="term" value="C:cytoplasm"/>
    <property type="evidence" value="ECO:0007669"/>
    <property type="project" value="TreeGrafter"/>
</dbReference>
<keyword evidence="6 11" id="KW-0378">Hydrolase</keyword>
<dbReference type="InterPro" id="IPR034016">
    <property type="entry name" value="M1_APN-typ"/>
</dbReference>
<dbReference type="CDD" id="cd09601">
    <property type="entry name" value="M1_APN-Q_like"/>
    <property type="match status" value="1"/>
</dbReference>
<feature type="region of interest" description="Disordered" evidence="12">
    <location>
        <begin position="908"/>
        <end position="932"/>
    </location>
</feature>
<dbReference type="Pfam" id="PF01433">
    <property type="entry name" value="Peptidase_M1"/>
    <property type="match status" value="1"/>
</dbReference>
<organism evidence="17 18">
    <name type="scientific">Exocentrus adspersus</name>
    <dbReference type="NCBI Taxonomy" id="1586481"/>
    <lineage>
        <taxon>Eukaryota</taxon>
        <taxon>Metazoa</taxon>
        <taxon>Ecdysozoa</taxon>
        <taxon>Arthropoda</taxon>
        <taxon>Hexapoda</taxon>
        <taxon>Insecta</taxon>
        <taxon>Pterygota</taxon>
        <taxon>Neoptera</taxon>
        <taxon>Endopterygota</taxon>
        <taxon>Coleoptera</taxon>
        <taxon>Polyphaga</taxon>
        <taxon>Cucujiformia</taxon>
        <taxon>Chrysomeloidea</taxon>
        <taxon>Cerambycidae</taxon>
        <taxon>Lamiinae</taxon>
        <taxon>Acanthocinini</taxon>
        <taxon>Exocentrus</taxon>
    </lineage>
</organism>
<evidence type="ECO:0000313" key="17">
    <source>
        <dbReference type="EMBL" id="KAJ8921492.1"/>
    </source>
</evidence>
<keyword evidence="5 10" id="KW-0479">Metal-binding</keyword>
<dbReference type="GO" id="GO:0008270">
    <property type="term" value="F:zinc ion binding"/>
    <property type="evidence" value="ECO:0007669"/>
    <property type="project" value="UniProtKB-UniRule"/>
</dbReference>
<keyword evidence="4 11" id="KW-0645">Protease</keyword>
<evidence type="ECO:0000256" key="11">
    <source>
        <dbReference type="RuleBase" id="RU364040"/>
    </source>
</evidence>
<keyword evidence="18" id="KW-1185">Reference proteome</keyword>
<evidence type="ECO:0000256" key="13">
    <source>
        <dbReference type="SAM" id="SignalP"/>
    </source>
</evidence>
<evidence type="ECO:0000256" key="10">
    <source>
        <dbReference type="PIRSR" id="PIRSR634016-3"/>
    </source>
</evidence>
<name>A0AAV8W592_9CUCU</name>
<comment type="similarity">
    <text evidence="2 11">Belongs to the peptidase M1 family.</text>
</comment>
<keyword evidence="3" id="KW-0336">GPI-anchor</keyword>
<dbReference type="GO" id="GO:0006508">
    <property type="term" value="P:proteolysis"/>
    <property type="evidence" value="ECO:0007669"/>
    <property type="project" value="UniProtKB-KW"/>
</dbReference>
<dbReference type="Gene3D" id="2.60.40.1730">
    <property type="entry name" value="tricorn interacting facor f3 domain"/>
    <property type="match status" value="1"/>
</dbReference>
<evidence type="ECO:0000259" key="16">
    <source>
        <dbReference type="Pfam" id="PF17900"/>
    </source>
</evidence>
<accession>A0AAV8W592</accession>
<evidence type="ECO:0000256" key="4">
    <source>
        <dbReference type="ARBA" id="ARBA00022670"/>
    </source>
</evidence>
<dbReference type="Pfam" id="PF11838">
    <property type="entry name" value="ERAP1_C"/>
    <property type="match status" value="1"/>
</dbReference>
<dbReference type="InterPro" id="IPR024571">
    <property type="entry name" value="ERAP1-like_C_dom"/>
</dbReference>
<keyword evidence="3" id="KW-0325">Glycoprotein</keyword>
<dbReference type="PANTHER" id="PTHR11533:SF301">
    <property type="entry name" value="AMINOPEPTIDASE"/>
    <property type="match status" value="1"/>
</dbReference>
<evidence type="ECO:0000313" key="18">
    <source>
        <dbReference type="Proteomes" id="UP001159042"/>
    </source>
</evidence>
<dbReference type="GO" id="GO:0042277">
    <property type="term" value="F:peptide binding"/>
    <property type="evidence" value="ECO:0007669"/>
    <property type="project" value="TreeGrafter"/>
</dbReference>
<dbReference type="PANTHER" id="PTHR11533">
    <property type="entry name" value="PROTEASE M1 ZINC METALLOPROTEASE"/>
    <property type="match status" value="1"/>
</dbReference>
<evidence type="ECO:0000259" key="15">
    <source>
        <dbReference type="Pfam" id="PF11838"/>
    </source>
</evidence>
<dbReference type="InterPro" id="IPR014782">
    <property type="entry name" value="Peptidase_M1_dom"/>
</dbReference>
<proteinExistence type="inferred from homology"/>
<keyword evidence="8 11" id="KW-0482">Metalloprotease</keyword>
<dbReference type="GO" id="GO:0070006">
    <property type="term" value="F:metalloaminopeptidase activity"/>
    <property type="evidence" value="ECO:0007669"/>
    <property type="project" value="TreeGrafter"/>
</dbReference>
<feature type="compositionally biased region" description="Low complexity" evidence="12">
    <location>
        <begin position="910"/>
        <end position="932"/>
    </location>
</feature>
<dbReference type="EMBL" id="JANEYG010000010">
    <property type="protein sequence ID" value="KAJ8921492.1"/>
    <property type="molecule type" value="Genomic_DNA"/>
</dbReference>
<dbReference type="Gene3D" id="1.10.390.10">
    <property type="entry name" value="Neutral Protease Domain 2"/>
    <property type="match status" value="1"/>
</dbReference>
<feature type="binding site" evidence="10">
    <location>
        <position position="338"/>
    </location>
    <ligand>
        <name>Zn(2+)</name>
        <dbReference type="ChEBI" id="CHEBI:29105"/>
        <note>catalytic</note>
    </ligand>
</feature>
<evidence type="ECO:0000256" key="2">
    <source>
        <dbReference type="ARBA" id="ARBA00010136"/>
    </source>
</evidence>
<keyword evidence="7 10" id="KW-0862">Zinc</keyword>
<dbReference type="GO" id="GO:0098552">
    <property type="term" value="C:side of membrane"/>
    <property type="evidence" value="ECO:0007669"/>
    <property type="project" value="UniProtKB-KW"/>
</dbReference>
<feature type="domain" description="ERAP1-like C-terminal" evidence="15">
    <location>
        <begin position="568"/>
        <end position="874"/>
    </location>
</feature>
<comment type="subcellular location">
    <subcellularLocation>
        <location evidence="1">Cell membrane</location>
        <topology evidence="1">Lipid-anchor</topology>
        <topology evidence="1">GPI-anchor</topology>
    </subcellularLocation>
</comment>
<feature type="binding site" evidence="10">
    <location>
        <position position="357"/>
    </location>
    <ligand>
        <name>Zn(2+)</name>
        <dbReference type="ChEBI" id="CHEBI:29105"/>
        <note>catalytic</note>
    </ligand>
</feature>
<dbReference type="SUPFAM" id="SSF63737">
    <property type="entry name" value="Leukotriene A4 hydrolase N-terminal domain"/>
    <property type="match status" value="1"/>
</dbReference>
<sequence>MASSKLSLYFYLVLFLANGSCVLYRIPQRIVPTFYDLSLTIDPEDNHYTGSVNITLRTSNDTNEIYIHQDGDSIIIGSFLPTSNDSTATLNNNVECKVGAPSVSNVALIQCSRALVKDEDNFLYLEFKGNFSLNDGYGLVKNQYKDEVEQSVLIASNFKPIYARRAFPCLDEPEFKSNFSLRVTHPKNYTALSNGPVVDVSLSESSDYQTTKFATTPEISTYMLSILVSDFQQLKTSPENSLDFKILSRPGVVTSANTSIAETYYHKIIQKLDEYTGVPYQDLGDTGSYLVALPDYSESTGEFGLFTYRESDLLDEGAKTAKRVKQDIVTSMTYKLSHEWYGGDVATKWWSDVWANEAVATYFKYMLTNEIDDSLDLKIQFLLEVTQKALQNDAYPFALALSSHDYSIKDDWSVEQQLYSGGSEKGASILYMINLILGGNEEFQRALQSHFRKREGQPTDGVDILKDLLENKPDYDGMSYYDCLEKWISSPGYPLLTVHLEKSNFTDVATLTQSQFSYPTSDARYKSWWNIPLSSATANNNPSIPHFEAFFRPDDDMEYIFGGGDRLIFNGQTGYFYRVNYDKVLWLRILKGLKTERSSFQELQRAQLIDDIFNIARVGEIDYTMVFQLTEYLVNETEYSPWYSAFNAFDYLLGKMGNEDIETNLKVRTYVLNLMEHLVVISDDKYIQDSDSHVDVLKKVMVLEWACKLGHEECIKYTTGKFDSYKKSRTSLEDYNTRRIVLCNGIRHSNNVNEDWDFLWSVYNSSSTSVHERNDILGALGCAEDRNLLQSYLRKLVIDNSVMNKQYVLTVFKSVFSSSLGLSVSMDFLLDQINAVYRFYNDIHMVSDMLYTVADKLTTYVELTWLDHVLNSAALDDYKVVKMIAKTRAEVNNYWQDNFRSGVTELFGGNSTSTTTEISTTNTEKTNPTTESTGERASLSIFLLFVAVSVILFEETL</sequence>
<dbReference type="InterPro" id="IPR050344">
    <property type="entry name" value="Peptidase_M1_aminopeptidases"/>
</dbReference>
<evidence type="ECO:0000256" key="1">
    <source>
        <dbReference type="ARBA" id="ARBA00004609"/>
    </source>
</evidence>